<accession>A0A0F8ZW09</accession>
<reference evidence="1" key="1">
    <citation type="journal article" date="2015" name="Nature">
        <title>Complex archaea that bridge the gap between prokaryotes and eukaryotes.</title>
        <authorList>
            <person name="Spang A."/>
            <person name="Saw J.H."/>
            <person name="Jorgensen S.L."/>
            <person name="Zaremba-Niedzwiedzka K."/>
            <person name="Martijn J."/>
            <person name="Lind A.E."/>
            <person name="van Eijk R."/>
            <person name="Schleper C."/>
            <person name="Guy L."/>
            <person name="Ettema T.J."/>
        </authorList>
    </citation>
    <scope>NUCLEOTIDE SEQUENCE</scope>
</reference>
<dbReference type="EMBL" id="LAZR01045784">
    <property type="protein sequence ID" value="KKK98043.1"/>
    <property type="molecule type" value="Genomic_DNA"/>
</dbReference>
<evidence type="ECO:0000313" key="1">
    <source>
        <dbReference type="EMBL" id="KKK98043.1"/>
    </source>
</evidence>
<protein>
    <submittedName>
        <fullName evidence="1">Uncharacterized protein</fullName>
    </submittedName>
</protein>
<organism evidence="1">
    <name type="scientific">marine sediment metagenome</name>
    <dbReference type="NCBI Taxonomy" id="412755"/>
    <lineage>
        <taxon>unclassified sequences</taxon>
        <taxon>metagenomes</taxon>
        <taxon>ecological metagenomes</taxon>
    </lineage>
</organism>
<name>A0A0F8ZW09_9ZZZZ</name>
<dbReference type="AlphaFoldDB" id="A0A0F8ZW09"/>
<gene>
    <name evidence="1" type="ORF">LCGC14_2646690</name>
</gene>
<sequence length="125" mass="14154">MEESGREGGRIVFLNFLKDIDNYEERKVARIDPKDNNGIGVSTVFTPDEGYETALLDVNGVQVVQRYKDKVEAELGHERWVTFAKTADGKVVPTLGWSEFDCTFKDVKLKREGKTLLLEAGKEEQ</sequence>
<proteinExistence type="predicted"/>
<comment type="caution">
    <text evidence="1">The sequence shown here is derived from an EMBL/GenBank/DDBJ whole genome shotgun (WGS) entry which is preliminary data.</text>
</comment>